<dbReference type="Proteomes" id="UP001190002">
    <property type="component" value="Unassembled WGS sequence"/>
</dbReference>
<dbReference type="AlphaFoldDB" id="A0AAD2AQK1"/>
<dbReference type="EMBL" id="CAUDKV010000010">
    <property type="protein sequence ID" value="CAJ0874751.1"/>
    <property type="molecule type" value="Genomic_DNA"/>
</dbReference>
<organism evidence="3 5">
    <name type="scientific">Ralstonia mannitolilytica</name>
    <dbReference type="NCBI Taxonomy" id="105219"/>
    <lineage>
        <taxon>Bacteria</taxon>
        <taxon>Pseudomonadati</taxon>
        <taxon>Pseudomonadota</taxon>
        <taxon>Betaproteobacteria</taxon>
        <taxon>Burkholderiales</taxon>
        <taxon>Burkholderiaceae</taxon>
        <taxon>Ralstonia</taxon>
    </lineage>
</organism>
<comment type="caution">
    <text evidence="3">The sequence shown here is derived from an EMBL/GenBank/DDBJ whole genome shotgun (WGS) entry which is preliminary data.</text>
</comment>
<reference evidence="3 6" key="1">
    <citation type="submission" date="2023-07" db="EMBL/GenBank/DDBJ databases">
        <authorList>
            <person name="Peeters C."/>
        </authorList>
    </citation>
    <scope>NUCLEOTIDE SEQUENCE</scope>
    <source>
        <strain evidence="4 6">R-77569</strain>
        <strain evidence="3">R-77591</strain>
    </source>
</reference>
<dbReference type="InterPro" id="IPR001584">
    <property type="entry name" value="Integrase_cat-core"/>
</dbReference>
<dbReference type="GO" id="GO:0015074">
    <property type="term" value="P:DNA integration"/>
    <property type="evidence" value="ECO:0007669"/>
    <property type="project" value="InterPro"/>
</dbReference>
<feature type="domain" description="Integrase catalytic" evidence="1">
    <location>
        <begin position="253"/>
        <end position="382"/>
    </location>
</feature>
<protein>
    <recommendedName>
        <fullName evidence="7">Integrase catalytic domain-containing protein</fullName>
    </recommendedName>
</protein>
<dbReference type="RefSeq" id="WP_222327992.1">
    <property type="nucleotide sequence ID" value="NZ_CATVXE010000010.1"/>
</dbReference>
<dbReference type="PROSITE" id="PS50994">
    <property type="entry name" value="INTEGRASE"/>
    <property type="match status" value="1"/>
</dbReference>
<feature type="domain" description="HTH Mu-type" evidence="2">
    <location>
        <begin position="1"/>
        <end position="64"/>
    </location>
</feature>
<dbReference type="GO" id="GO:0003677">
    <property type="term" value="F:DNA binding"/>
    <property type="evidence" value="ECO:0007669"/>
    <property type="project" value="InterPro"/>
</dbReference>
<keyword evidence="6" id="KW-1185">Reference proteome</keyword>
<evidence type="ECO:0000313" key="3">
    <source>
        <dbReference type="EMBL" id="CAJ0684618.1"/>
    </source>
</evidence>
<evidence type="ECO:0008006" key="7">
    <source>
        <dbReference type="Google" id="ProtNLM"/>
    </source>
</evidence>
<dbReference type="PROSITE" id="PS51702">
    <property type="entry name" value="HTH_MU"/>
    <property type="match status" value="1"/>
</dbReference>
<gene>
    <name evidence="4" type="ORF">R77569_02647</name>
    <name evidence="3" type="ORF">R77591_02541</name>
</gene>
<evidence type="ECO:0000259" key="1">
    <source>
        <dbReference type="PROSITE" id="PS50994"/>
    </source>
</evidence>
<dbReference type="Gene3D" id="1.10.10.10">
    <property type="entry name" value="Winged helix-like DNA-binding domain superfamily/Winged helix DNA-binding domain"/>
    <property type="match status" value="1"/>
</dbReference>
<dbReference type="InterPro" id="IPR003314">
    <property type="entry name" value="Mu-type_HTH"/>
</dbReference>
<dbReference type="InterPro" id="IPR036388">
    <property type="entry name" value="WH-like_DNA-bd_sf"/>
</dbReference>
<evidence type="ECO:0000259" key="2">
    <source>
        <dbReference type="PROSITE" id="PS51702"/>
    </source>
</evidence>
<dbReference type="EMBL" id="CATVXE010000010">
    <property type="protein sequence ID" value="CAJ0684618.1"/>
    <property type="molecule type" value="Genomic_DNA"/>
</dbReference>
<dbReference type="SUPFAM" id="SSF53098">
    <property type="entry name" value="Ribonuclease H-like"/>
    <property type="match status" value="1"/>
</dbReference>
<dbReference type="Gene3D" id="3.30.420.10">
    <property type="entry name" value="Ribonuclease H-like superfamily/Ribonuclease H"/>
    <property type="match status" value="1"/>
</dbReference>
<dbReference type="InterPro" id="IPR012337">
    <property type="entry name" value="RNaseH-like_sf"/>
</dbReference>
<name>A0AAD2AQK1_9RALS</name>
<dbReference type="Proteomes" id="UP001190452">
    <property type="component" value="Unassembled WGS sequence"/>
</dbReference>
<evidence type="ECO:0000313" key="6">
    <source>
        <dbReference type="Proteomes" id="UP001190452"/>
    </source>
</evidence>
<proteinExistence type="predicted"/>
<dbReference type="InterPro" id="IPR036397">
    <property type="entry name" value="RNaseH_sf"/>
</dbReference>
<evidence type="ECO:0000313" key="5">
    <source>
        <dbReference type="Proteomes" id="UP001190002"/>
    </source>
</evidence>
<accession>A0AAD2AQK1</accession>
<evidence type="ECO:0000313" key="4">
    <source>
        <dbReference type="EMBL" id="CAJ0874751.1"/>
    </source>
</evidence>
<sequence length="460" mass="52188">MRVEADDIAVALAVTPRSVRRRAERENWPFTLEAVRGGHRKLFALTDLPVAVRKAVERHQHIAKRADAAIEKAAERHARGEQNLKALMETTAPGVKARLDGRFEIVRGWERWFAAAQPMRRSASWEPYAAAYNAREITMPPAVLAAFPDISGRSVQRWVLDYERNGMAGLIDQLDGKARKDVNVFTTQPALEKAAIALLIARPHLGVQNLLDLISQAAIDPETGEHLFNVPTYHQAYRFLKAWKAKNAELLTAATNPDQWKNKYMVAFGDASGDVVRLNQRWEMDATPADWMLTDEDGRERRYSASVVVDVYSRRMVVVLAPTPKTETHKYALRLALLLWGRPEEIWTDNGKDSCPSSRPSCARRSRTDCRQRRTRHVLSSPACRTRCSRRLRRSVSPASTSVWPRPRICCLRSWRIRACSSSCARQAFRWATWPSPWPRCRASWSRSARSPALGSWSAS</sequence>